<name>R1E486_NANST</name>
<dbReference type="EMBL" id="APJZ01000003">
    <property type="protein sequence ID" value="EOD42443.1"/>
    <property type="molecule type" value="Genomic_DNA"/>
</dbReference>
<evidence type="ECO:0000313" key="1">
    <source>
        <dbReference type="EMBL" id="EOD42443.1"/>
    </source>
</evidence>
<proteinExistence type="predicted"/>
<keyword evidence="2" id="KW-1185">Reference proteome</keyword>
<dbReference type="Proteomes" id="UP000053279">
    <property type="component" value="Unassembled WGS sequence"/>
</dbReference>
<dbReference type="AlphaFoldDB" id="R1E486"/>
<gene>
    <name evidence="1" type="ORF">Nst1_478</name>
</gene>
<protein>
    <submittedName>
        <fullName evidence="1">Uncharacterized protein</fullName>
    </submittedName>
</protein>
<organism evidence="1 2">
    <name type="scientific">Nanobsidianus stetteri</name>
    <dbReference type="NCBI Taxonomy" id="1294122"/>
    <lineage>
        <taxon>Archaea</taxon>
        <taxon>Nanobdellota</taxon>
        <taxon>Candidatus Nanoarchaeia</taxon>
        <taxon>Nanoarchaeales</taxon>
        <taxon>Nanopusillaceae</taxon>
        <taxon>Candidatus Nanobsidianus</taxon>
    </lineage>
</organism>
<sequence length="149" mass="17140">MLGNYKLFNIEDGPITAISADLYILKISGASYINIENLENPFKVIGSIYVPKYSYKKIINNLSNYNKKIFDSYRLEGTIFDISYIGPQYSKLEKYIKGKPVEILQDHDLDDKIEMITNDWNLYQLANIGKGVKMAVKISIFSNYQGLYL</sequence>
<reference evidence="1 2" key="1">
    <citation type="submission" date="2013-02" db="EMBL/GenBank/DDBJ databases">
        <title>Insights into archaeal evolution and symbiosis from the genomes of a Nanoarchaeon and its crenarchaeal host from Yellowstone National Park.</title>
        <authorList>
            <person name="Podar M."/>
            <person name="Makarova K.S."/>
            <person name="Graham D.E."/>
            <person name="Wolf Y.I."/>
            <person name="Koonin E.V."/>
            <person name="Reysenbach A.-L."/>
        </authorList>
    </citation>
    <scope>NUCLEOTIDE SEQUENCE [LARGE SCALE GENOMIC DNA]</scope>
</reference>
<comment type="caution">
    <text evidence="1">The sequence shown here is derived from an EMBL/GenBank/DDBJ whole genome shotgun (WGS) entry which is preliminary data.</text>
</comment>
<accession>R1E486</accession>
<evidence type="ECO:0000313" key="2">
    <source>
        <dbReference type="Proteomes" id="UP000053279"/>
    </source>
</evidence>